<name>A0ACC1YGJ4_MELAZ</name>
<dbReference type="Proteomes" id="UP001164539">
    <property type="component" value="Chromosome 3"/>
</dbReference>
<sequence>MAPQDKLVKAGLEGFALLEGVYGRKKKSAASSVSTITTTTITQAYDYHHHQYYNYNNQQQYVYRGPQVTIIREPVIDSNQAARFYGGISIVDHSIRKPIRRVY</sequence>
<protein>
    <submittedName>
        <fullName evidence="1">WD repeat-containing protein on Y chromosome like</fullName>
    </submittedName>
</protein>
<accession>A0ACC1YGJ4</accession>
<evidence type="ECO:0000313" key="1">
    <source>
        <dbReference type="EMBL" id="KAJ4722123.1"/>
    </source>
</evidence>
<dbReference type="EMBL" id="CM051396">
    <property type="protein sequence ID" value="KAJ4722123.1"/>
    <property type="molecule type" value="Genomic_DNA"/>
</dbReference>
<gene>
    <name evidence="1" type="ORF">OWV82_005677</name>
</gene>
<proteinExistence type="predicted"/>
<keyword evidence="2" id="KW-1185">Reference proteome</keyword>
<evidence type="ECO:0000313" key="2">
    <source>
        <dbReference type="Proteomes" id="UP001164539"/>
    </source>
</evidence>
<organism evidence="1 2">
    <name type="scientific">Melia azedarach</name>
    <name type="common">Chinaberry tree</name>
    <dbReference type="NCBI Taxonomy" id="155640"/>
    <lineage>
        <taxon>Eukaryota</taxon>
        <taxon>Viridiplantae</taxon>
        <taxon>Streptophyta</taxon>
        <taxon>Embryophyta</taxon>
        <taxon>Tracheophyta</taxon>
        <taxon>Spermatophyta</taxon>
        <taxon>Magnoliopsida</taxon>
        <taxon>eudicotyledons</taxon>
        <taxon>Gunneridae</taxon>
        <taxon>Pentapetalae</taxon>
        <taxon>rosids</taxon>
        <taxon>malvids</taxon>
        <taxon>Sapindales</taxon>
        <taxon>Meliaceae</taxon>
        <taxon>Melia</taxon>
    </lineage>
</organism>
<comment type="caution">
    <text evidence="1">The sequence shown here is derived from an EMBL/GenBank/DDBJ whole genome shotgun (WGS) entry which is preliminary data.</text>
</comment>
<reference evidence="1 2" key="1">
    <citation type="journal article" date="2023" name="Science">
        <title>Complex scaffold remodeling in plant triterpene biosynthesis.</title>
        <authorList>
            <person name="De La Pena R."/>
            <person name="Hodgson H."/>
            <person name="Liu J.C."/>
            <person name="Stephenson M.J."/>
            <person name="Martin A.C."/>
            <person name="Owen C."/>
            <person name="Harkess A."/>
            <person name="Leebens-Mack J."/>
            <person name="Jimenez L.E."/>
            <person name="Osbourn A."/>
            <person name="Sattely E.S."/>
        </authorList>
    </citation>
    <scope>NUCLEOTIDE SEQUENCE [LARGE SCALE GENOMIC DNA]</scope>
    <source>
        <strain evidence="2">cv. JPN11</strain>
        <tissue evidence="1">Leaf</tissue>
    </source>
</reference>